<name>A0AAN9T4C2_PSOTE</name>
<dbReference type="Proteomes" id="UP001386955">
    <property type="component" value="Unassembled WGS sequence"/>
</dbReference>
<sequence>MQISKTVRKKETGGERRWGARGECTGDRHKGPPMIWYDGHLIPWELSVRTKCPIQGNNALLTLCTTLLGPLCPAATRLIPNIISSPSSHIYSPMQLNSSFIIGYLHLQYQNQHPHLISNKIFSISVLVPPPVYSNNDT</sequence>
<feature type="compositionally biased region" description="Basic and acidic residues" evidence="1">
    <location>
        <begin position="9"/>
        <end position="26"/>
    </location>
</feature>
<organism evidence="2 3">
    <name type="scientific">Psophocarpus tetragonolobus</name>
    <name type="common">Winged bean</name>
    <name type="synonym">Dolichos tetragonolobus</name>
    <dbReference type="NCBI Taxonomy" id="3891"/>
    <lineage>
        <taxon>Eukaryota</taxon>
        <taxon>Viridiplantae</taxon>
        <taxon>Streptophyta</taxon>
        <taxon>Embryophyta</taxon>
        <taxon>Tracheophyta</taxon>
        <taxon>Spermatophyta</taxon>
        <taxon>Magnoliopsida</taxon>
        <taxon>eudicotyledons</taxon>
        <taxon>Gunneridae</taxon>
        <taxon>Pentapetalae</taxon>
        <taxon>rosids</taxon>
        <taxon>fabids</taxon>
        <taxon>Fabales</taxon>
        <taxon>Fabaceae</taxon>
        <taxon>Papilionoideae</taxon>
        <taxon>50 kb inversion clade</taxon>
        <taxon>NPAAA clade</taxon>
        <taxon>indigoferoid/millettioid clade</taxon>
        <taxon>Phaseoleae</taxon>
        <taxon>Psophocarpus</taxon>
    </lineage>
</organism>
<evidence type="ECO:0000313" key="2">
    <source>
        <dbReference type="EMBL" id="KAK7406413.1"/>
    </source>
</evidence>
<dbReference type="EMBL" id="JAYMYS010000002">
    <property type="protein sequence ID" value="KAK7406413.1"/>
    <property type="molecule type" value="Genomic_DNA"/>
</dbReference>
<keyword evidence="3" id="KW-1185">Reference proteome</keyword>
<evidence type="ECO:0000313" key="3">
    <source>
        <dbReference type="Proteomes" id="UP001386955"/>
    </source>
</evidence>
<dbReference type="AlphaFoldDB" id="A0AAN9T4C2"/>
<comment type="caution">
    <text evidence="2">The sequence shown here is derived from an EMBL/GenBank/DDBJ whole genome shotgun (WGS) entry which is preliminary data.</text>
</comment>
<accession>A0AAN9T4C2</accession>
<evidence type="ECO:0000256" key="1">
    <source>
        <dbReference type="SAM" id="MobiDB-lite"/>
    </source>
</evidence>
<gene>
    <name evidence="2" type="ORF">VNO78_08037</name>
</gene>
<protein>
    <submittedName>
        <fullName evidence="2">Uncharacterized protein</fullName>
    </submittedName>
</protein>
<feature type="region of interest" description="Disordered" evidence="1">
    <location>
        <begin position="1"/>
        <end position="26"/>
    </location>
</feature>
<reference evidence="2 3" key="1">
    <citation type="submission" date="2024-01" db="EMBL/GenBank/DDBJ databases">
        <title>The genomes of 5 underutilized Papilionoideae crops provide insights into root nodulation and disease resistanc.</title>
        <authorList>
            <person name="Jiang F."/>
        </authorList>
    </citation>
    <scope>NUCLEOTIDE SEQUENCE [LARGE SCALE GENOMIC DNA]</scope>
    <source>
        <strain evidence="2">DUOXIRENSHENG_FW03</strain>
        <tissue evidence="2">Leaves</tissue>
    </source>
</reference>
<proteinExistence type="predicted"/>